<evidence type="ECO:0000259" key="2">
    <source>
        <dbReference type="PROSITE" id="PS50206"/>
    </source>
</evidence>
<dbReference type="NCBIfam" id="NF008752">
    <property type="entry name" value="PRK11784.1-4"/>
    <property type="match status" value="1"/>
</dbReference>
<accession>A0A6L3ZD20</accession>
<organism evidence="3 4">
    <name type="scientific">Phaeocystidibacter marisrubri</name>
    <dbReference type="NCBI Taxonomy" id="1577780"/>
    <lineage>
        <taxon>Bacteria</taxon>
        <taxon>Pseudomonadati</taxon>
        <taxon>Bacteroidota</taxon>
        <taxon>Flavobacteriia</taxon>
        <taxon>Flavobacteriales</taxon>
        <taxon>Phaeocystidibacteraceae</taxon>
        <taxon>Phaeocystidibacter</taxon>
    </lineage>
</organism>
<evidence type="ECO:0000256" key="1">
    <source>
        <dbReference type="ARBA" id="ARBA00023266"/>
    </source>
</evidence>
<dbReference type="Pfam" id="PF26341">
    <property type="entry name" value="AAA_SelU"/>
    <property type="match status" value="1"/>
</dbReference>
<dbReference type="Pfam" id="PF00581">
    <property type="entry name" value="Rhodanese"/>
    <property type="match status" value="1"/>
</dbReference>
<dbReference type="PROSITE" id="PS50206">
    <property type="entry name" value="RHODANESE_3"/>
    <property type="match status" value="1"/>
</dbReference>
<dbReference type="GO" id="GO:0043828">
    <property type="term" value="F:tRNA 2-selenouridine synthase activity"/>
    <property type="evidence" value="ECO:0007669"/>
    <property type="project" value="InterPro"/>
</dbReference>
<dbReference type="InterPro" id="IPR001307">
    <property type="entry name" value="Thiosulphate_STrfase_CS"/>
</dbReference>
<dbReference type="InterPro" id="IPR001763">
    <property type="entry name" value="Rhodanese-like_dom"/>
</dbReference>
<sequence length="346" mass="39215">MYLSEVKQVPFTTIIQSNGIPVLDVRSPSEFESGHVPGALSFPLFDDDERAEIGTLYKQESQDAAIEKGLEFVGPKMLRLVQSAKELAPNKEVYIYCWRGGMRSGAVKWLLEFAGFKVYKIPGGYKAYRTWVGEVILQYSKNAKWHVLGGMTGSAKTEILLQMKDRGAQVIDLEGLAHHKGSAFGHFLEEKQPSTEHFMNLLVKELVQLDWKRTIWIEDESRLIGKVVLPPELMNAIFTSPITVIEKTVAERAAFLASCYGEAEYEEFERSFNFIKKRLGGPEVQLALEEVRNGNLSKAAEIALKYYDKAYRHALDKKREKQEQNFVDVSGKSVEEIAELLINKEE</sequence>
<dbReference type="OrthoDB" id="9808735at2"/>
<keyword evidence="1" id="KW-0711">Selenium</keyword>
<gene>
    <name evidence="3" type="primary">mnmH</name>
    <name evidence="3" type="ORF">F8C82_07655</name>
</gene>
<dbReference type="PROSITE" id="PS00380">
    <property type="entry name" value="RHODANESE_1"/>
    <property type="match status" value="1"/>
</dbReference>
<protein>
    <submittedName>
        <fullName evidence="3">tRNA 2-selenouridine(34) synthase MnmH</fullName>
    </submittedName>
</protein>
<dbReference type="InterPro" id="IPR017582">
    <property type="entry name" value="SelU"/>
</dbReference>
<dbReference type="GO" id="GO:0002098">
    <property type="term" value="P:tRNA wobble uridine modification"/>
    <property type="evidence" value="ECO:0007669"/>
    <property type="project" value="InterPro"/>
</dbReference>
<keyword evidence="4" id="KW-1185">Reference proteome</keyword>
<dbReference type="GO" id="GO:0004792">
    <property type="term" value="F:thiosulfate-cyanide sulfurtransferase activity"/>
    <property type="evidence" value="ECO:0007669"/>
    <property type="project" value="InterPro"/>
</dbReference>
<name>A0A6L3ZD20_9FLAO</name>
<dbReference type="PANTHER" id="PTHR30401">
    <property type="entry name" value="TRNA 2-SELENOURIDINE SYNTHASE"/>
    <property type="match status" value="1"/>
</dbReference>
<dbReference type="AlphaFoldDB" id="A0A6L3ZD20"/>
<proteinExistence type="predicted"/>
<dbReference type="NCBIfam" id="NF008750">
    <property type="entry name" value="PRK11784.1-2"/>
    <property type="match status" value="1"/>
</dbReference>
<dbReference type="InterPro" id="IPR058840">
    <property type="entry name" value="AAA_SelU"/>
</dbReference>
<reference evidence="3 4" key="1">
    <citation type="submission" date="2019-10" db="EMBL/GenBank/DDBJ databases">
        <title>Genome sequence of Phaeocystidibacter marisrubri JCM30614 (type strain).</title>
        <authorList>
            <person name="Bowman J.P."/>
        </authorList>
    </citation>
    <scope>NUCLEOTIDE SEQUENCE [LARGE SCALE GENOMIC DNA]</scope>
    <source>
        <strain evidence="3 4">JCM 30614</strain>
    </source>
</reference>
<comment type="caution">
    <text evidence="3">The sequence shown here is derived from an EMBL/GenBank/DDBJ whole genome shotgun (WGS) entry which is preliminary data.</text>
</comment>
<evidence type="ECO:0000313" key="3">
    <source>
        <dbReference type="EMBL" id="KAB2815570.1"/>
    </source>
</evidence>
<dbReference type="NCBIfam" id="TIGR03167">
    <property type="entry name" value="tRNA_sel_U_synt"/>
    <property type="match status" value="1"/>
</dbReference>
<dbReference type="Gene3D" id="3.40.250.10">
    <property type="entry name" value="Rhodanese-like domain"/>
    <property type="match status" value="1"/>
</dbReference>
<dbReference type="InterPro" id="IPR036873">
    <property type="entry name" value="Rhodanese-like_dom_sf"/>
</dbReference>
<dbReference type="Proteomes" id="UP000484164">
    <property type="component" value="Unassembled WGS sequence"/>
</dbReference>
<dbReference type="SMART" id="SM00450">
    <property type="entry name" value="RHOD"/>
    <property type="match status" value="1"/>
</dbReference>
<dbReference type="RefSeq" id="WP_151693000.1">
    <property type="nucleotide sequence ID" value="NZ_BMGX01000001.1"/>
</dbReference>
<dbReference type="EMBL" id="WBVQ01000002">
    <property type="protein sequence ID" value="KAB2815570.1"/>
    <property type="molecule type" value="Genomic_DNA"/>
</dbReference>
<dbReference type="CDD" id="cd01520">
    <property type="entry name" value="RHOD_YbbB"/>
    <property type="match status" value="1"/>
</dbReference>
<dbReference type="PANTHER" id="PTHR30401:SF0">
    <property type="entry name" value="TRNA 2-SELENOURIDINE SYNTHASE"/>
    <property type="match status" value="1"/>
</dbReference>
<dbReference type="SUPFAM" id="SSF52821">
    <property type="entry name" value="Rhodanese/Cell cycle control phosphatase"/>
    <property type="match status" value="1"/>
</dbReference>
<feature type="domain" description="Rhodanese" evidence="2">
    <location>
        <begin position="16"/>
        <end position="137"/>
    </location>
</feature>
<evidence type="ECO:0000313" key="4">
    <source>
        <dbReference type="Proteomes" id="UP000484164"/>
    </source>
</evidence>